<comment type="caution">
    <text evidence="1">The sequence shown here is derived from an EMBL/GenBank/DDBJ whole genome shotgun (WGS) entry which is preliminary data.</text>
</comment>
<evidence type="ECO:0000313" key="1">
    <source>
        <dbReference type="EMBL" id="KAG0423458.1"/>
    </source>
</evidence>
<name>A0AC60PRK9_IXOPE</name>
<evidence type="ECO:0000313" key="2">
    <source>
        <dbReference type="Proteomes" id="UP000805193"/>
    </source>
</evidence>
<organism evidence="1 2">
    <name type="scientific">Ixodes persulcatus</name>
    <name type="common">Taiga tick</name>
    <dbReference type="NCBI Taxonomy" id="34615"/>
    <lineage>
        <taxon>Eukaryota</taxon>
        <taxon>Metazoa</taxon>
        <taxon>Ecdysozoa</taxon>
        <taxon>Arthropoda</taxon>
        <taxon>Chelicerata</taxon>
        <taxon>Arachnida</taxon>
        <taxon>Acari</taxon>
        <taxon>Parasitiformes</taxon>
        <taxon>Ixodida</taxon>
        <taxon>Ixodoidea</taxon>
        <taxon>Ixodidae</taxon>
        <taxon>Ixodinae</taxon>
        <taxon>Ixodes</taxon>
    </lineage>
</organism>
<protein>
    <submittedName>
        <fullName evidence="1">Uncharacterized protein</fullName>
    </submittedName>
</protein>
<sequence length="174" mass="19249">MALKPGQYPALGRAARSRCNIEDKTAPYRCTAAPNTAQWERLAAEFGRLWNFPNWVGALDDKHVTIQAPPGKGSDAFKYMGFQSSVLLASCDASYKFTLVDVGQPGRFSEGGIFRNSEMGQSMLSRGLGLPPVGRLFHTSAKLPFVFVADEAFTLLTNLMRPYPRKDLELMQKV</sequence>
<proteinExistence type="predicted"/>
<dbReference type="Proteomes" id="UP000805193">
    <property type="component" value="Unassembled WGS sequence"/>
</dbReference>
<keyword evidence="2" id="KW-1185">Reference proteome</keyword>
<reference evidence="1 2" key="1">
    <citation type="journal article" date="2020" name="Cell">
        <title>Large-Scale Comparative Analyses of Tick Genomes Elucidate Their Genetic Diversity and Vector Capacities.</title>
        <authorList>
            <consortium name="Tick Genome and Microbiome Consortium (TIGMIC)"/>
            <person name="Jia N."/>
            <person name="Wang J."/>
            <person name="Shi W."/>
            <person name="Du L."/>
            <person name="Sun Y."/>
            <person name="Zhan W."/>
            <person name="Jiang J.F."/>
            <person name="Wang Q."/>
            <person name="Zhang B."/>
            <person name="Ji P."/>
            <person name="Bell-Sakyi L."/>
            <person name="Cui X.M."/>
            <person name="Yuan T.T."/>
            <person name="Jiang B.G."/>
            <person name="Yang W.F."/>
            <person name="Lam T.T."/>
            <person name="Chang Q.C."/>
            <person name="Ding S.J."/>
            <person name="Wang X.J."/>
            <person name="Zhu J.G."/>
            <person name="Ruan X.D."/>
            <person name="Zhao L."/>
            <person name="Wei J.T."/>
            <person name="Ye R.Z."/>
            <person name="Que T.C."/>
            <person name="Du C.H."/>
            <person name="Zhou Y.H."/>
            <person name="Cheng J.X."/>
            <person name="Dai P.F."/>
            <person name="Guo W.B."/>
            <person name="Han X.H."/>
            <person name="Huang E.J."/>
            <person name="Li L.F."/>
            <person name="Wei W."/>
            <person name="Gao Y.C."/>
            <person name="Liu J.Z."/>
            <person name="Shao H.Z."/>
            <person name="Wang X."/>
            <person name="Wang C.C."/>
            <person name="Yang T.C."/>
            <person name="Huo Q.B."/>
            <person name="Li W."/>
            <person name="Chen H.Y."/>
            <person name="Chen S.E."/>
            <person name="Zhou L.G."/>
            <person name="Ni X.B."/>
            <person name="Tian J.H."/>
            <person name="Sheng Y."/>
            <person name="Liu T."/>
            <person name="Pan Y.S."/>
            <person name="Xia L.Y."/>
            <person name="Li J."/>
            <person name="Zhao F."/>
            <person name="Cao W.C."/>
        </authorList>
    </citation>
    <scope>NUCLEOTIDE SEQUENCE [LARGE SCALE GENOMIC DNA]</scope>
    <source>
        <strain evidence="1">Iper-2018</strain>
    </source>
</reference>
<gene>
    <name evidence="1" type="ORF">HPB47_000770</name>
</gene>
<dbReference type="EMBL" id="JABSTQ010010099">
    <property type="protein sequence ID" value="KAG0423458.1"/>
    <property type="molecule type" value="Genomic_DNA"/>
</dbReference>
<accession>A0AC60PRK9</accession>